<evidence type="ECO:0000313" key="1">
    <source>
        <dbReference type="EMBL" id="KIJ92138.1"/>
    </source>
</evidence>
<protein>
    <submittedName>
        <fullName evidence="1">Unplaced genomic scaffold K443scaffold_398, whole genome shotgun sequence</fullName>
    </submittedName>
</protein>
<proteinExistence type="predicted"/>
<reference evidence="1 2" key="1">
    <citation type="submission" date="2014-04" db="EMBL/GenBank/DDBJ databases">
        <authorList>
            <consortium name="DOE Joint Genome Institute"/>
            <person name="Kuo A."/>
            <person name="Kohler A."/>
            <person name="Nagy L.G."/>
            <person name="Floudas D."/>
            <person name="Copeland A."/>
            <person name="Barry K.W."/>
            <person name="Cichocki N."/>
            <person name="Veneault-Fourrey C."/>
            <person name="LaButti K."/>
            <person name="Lindquist E.A."/>
            <person name="Lipzen A."/>
            <person name="Lundell T."/>
            <person name="Morin E."/>
            <person name="Murat C."/>
            <person name="Sun H."/>
            <person name="Tunlid A."/>
            <person name="Henrissat B."/>
            <person name="Grigoriev I.V."/>
            <person name="Hibbett D.S."/>
            <person name="Martin F."/>
            <person name="Nordberg H.P."/>
            <person name="Cantor M.N."/>
            <person name="Hua S.X."/>
        </authorList>
    </citation>
    <scope>NUCLEOTIDE SEQUENCE [LARGE SCALE GENOMIC DNA]</scope>
    <source>
        <strain evidence="1 2">LaAM-08-1</strain>
    </source>
</reference>
<organism evidence="1 2">
    <name type="scientific">Laccaria amethystina LaAM-08-1</name>
    <dbReference type="NCBI Taxonomy" id="1095629"/>
    <lineage>
        <taxon>Eukaryota</taxon>
        <taxon>Fungi</taxon>
        <taxon>Dikarya</taxon>
        <taxon>Basidiomycota</taxon>
        <taxon>Agaricomycotina</taxon>
        <taxon>Agaricomycetes</taxon>
        <taxon>Agaricomycetidae</taxon>
        <taxon>Agaricales</taxon>
        <taxon>Agaricineae</taxon>
        <taxon>Hydnangiaceae</taxon>
        <taxon>Laccaria</taxon>
    </lineage>
</organism>
<dbReference type="AlphaFoldDB" id="A0A0C9WUG2"/>
<sequence>MEWSGVVSFNSPLLSTPLLPNPLHFNPPLSEQFFFPPLSLLPSTFNSPFPIFLLTLPTPLPLANAYIFQGHMSAIRCTTVLLNRLIRSRDPTLRLCDMQKGKCCGVLDSSAVGASFKNKVEDEIEGRSRGVDRGVADG</sequence>
<dbReference type="HOGENOM" id="CLU_1855587_0_0_1"/>
<name>A0A0C9WUG2_9AGAR</name>
<reference evidence="2" key="2">
    <citation type="submission" date="2015-01" db="EMBL/GenBank/DDBJ databases">
        <title>Evolutionary Origins and Diversification of the Mycorrhizal Mutualists.</title>
        <authorList>
            <consortium name="DOE Joint Genome Institute"/>
            <consortium name="Mycorrhizal Genomics Consortium"/>
            <person name="Kohler A."/>
            <person name="Kuo A."/>
            <person name="Nagy L.G."/>
            <person name="Floudas D."/>
            <person name="Copeland A."/>
            <person name="Barry K.W."/>
            <person name="Cichocki N."/>
            <person name="Veneault-Fourrey C."/>
            <person name="LaButti K."/>
            <person name="Lindquist E.A."/>
            <person name="Lipzen A."/>
            <person name="Lundell T."/>
            <person name="Morin E."/>
            <person name="Murat C."/>
            <person name="Riley R."/>
            <person name="Ohm R."/>
            <person name="Sun H."/>
            <person name="Tunlid A."/>
            <person name="Henrissat B."/>
            <person name="Grigoriev I.V."/>
            <person name="Hibbett D.S."/>
            <person name="Martin F."/>
        </authorList>
    </citation>
    <scope>NUCLEOTIDE SEQUENCE [LARGE SCALE GENOMIC DNA]</scope>
    <source>
        <strain evidence="2">LaAM-08-1</strain>
    </source>
</reference>
<keyword evidence="2" id="KW-1185">Reference proteome</keyword>
<evidence type="ECO:0000313" key="2">
    <source>
        <dbReference type="Proteomes" id="UP000054477"/>
    </source>
</evidence>
<dbReference type="Proteomes" id="UP000054477">
    <property type="component" value="Unassembled WGS sequence"/>
</dbReference>
<dbReference type="EMBL" id="KN838933">
    <property type="protein sequence ID" value="KIJ92138.1"/>
    <property type="molecule type" value="Genomic_DNA"/>
</dbReference>
<accession>A0A0C9WUG2</accession>
<gene>
    <name evidence="1" type="ORF">K443DRAFT_445659</name>
</gene>